<name>A0A160F5J7_9BACL</name>
<dbReference type="AlphaFoldDB" id="A0A160F5J7"/>
<evidence type="ECO:0000256" key="1">
    <source>
        <dbReference type="SAM" id="MobiDB-lite"/>
    </source>
</evidence>
<proteinExistence type="predicted"/>
<accession>A0A160F5J7</accession>
<dbReference type="PATRIC" id="fig|294699.3.peg.1824"/>
<gene>
    <name evidence="2" type="ORF">GFC30_1784</name>
</gene>
<reference evidence="2 3" key="1">
    <citation type="journal article" date="2006" name="Syst. Appl. Microbiol.">
        <title>Anoxybacillus amylolyticus sp. nov., a thermophilic amylase producing bacterium isolated from Mount Rittmann (Antarctica).</title>
        <authorList>
            <person name="Poli A."/>
            <person name="Esposito E."/>
            <person name="Lama L."/>
            <person name="Orlando P."/>
            <person name="Nicolaus G."/>
            <person name="de Appolonia F."/>
            <person name="Gambacorta A."/>
            <person name="Nicolaus B."/>
        </authorList>
    </citation>
    <scope>NUCLEOTIDE SEQUENCE [LARGE SCALE GENOMIC DNA]</scope>
    <source>
        <strain evidence="2 3">DSM 15939</strain>
    </source>
</reference>
<keyword evidence="3" id="KW-1185">Reference proteome</keyword>
<sequence>MKKEEKPLDHKKTSSQTQPRGYGDKKLEGSNRPAE</sequence>
<dbReference type="EMBL" id="CP015438">
    <property type="protein sequence ID" value="ANB61312.1"/>
    <property type="molecule type" value="Genomic_DNA"/>
</dbReference>
<feature type="region of interest" description="Disordered" evidence="1">
    <location>
        <begin position="1"/>
        <end position="35"/>
    </location>
</feature>
<protein>
    <submittedName>
        <fullName evidence="2">Uncharacterized protein</fullName>
    </submittedName>
</protein>
<dbReference type="Proteomes" id="UP000076865">
    <property type="component" value="Chromosome"/>
</dbReference>
<feature type="compositionally biased region" description="Basic and acidic residues" evidence="1">
    <location>
        <begin position="22"/>
        <end position="35"/>
    </location>
</feature>
<feature type="compositionally biased region" description="Basic and acidic residues" evidence="1">
    <location>
        <begin position="1"/>
        <end position="12"/>
    </location>
</feature>
<organism evidence="2 3">
    <name type="scientific">Anoxybacteroides amylolyticum</name>
    <dbReference type="NCBI Taxonomy" id="294699"/>
    <lineage>
        <taxon>Bacteria</taxon>
        <taxon>Bacillati</taxon>
        <taxon>Bacillota</taxon>
        <taxon>Bacilli</taxon>
        <taxon>Bacillales</taxon>
        <taxon>Anoxybacillaceae</taxon>
        <taxon>Anoxybacteroides</taxon>
    </lineage>
</organism>
<evidence type="ECO:0000313" key="3">
    <source>
        <dbReference type="Proteomes" id="UP000076865"/>
    </source>
</evidence>
<dbReference type="KEGG" id="aamy:GFC30_1784"/>
<evidence type="ECO:0000313" key="2">
    <source>
        <dbReference type="EMBL" id="ANB61312.1"/>
    </source>
</evidence>